<dbReference type="KEGG" id="dti:Desti_4496"/>
<evidence type="ECO:0000313" key="2">
    <source>
        <dbReference type="EMBL" id="AFM27127.1"/>
    </source>
</evidence>
<proteinExistence type="predicted"/>
<dbReference type="PANTHER" id="PTHR35585:SF1">
    <property type="entry name" value="HHE DOMAIN PROTEIN (AFU_ORTHOLOGUE AFUA_4G00730)"/>
    <property type="match status" value="1"/>
</dbReference>
<organism evidence="2 3">
    <name type="scientific">Desulfomonile tiedjei (strain ATCC 49306 / DSM 6799 / DCB-1)</name>
    <dbReference type="NCBI Taxonomy" id="706587"/>
    <lineage>
        <taxon>Bacteria</taxon>
        <taxon>Pseudomonadati</taxon>
        <taxon>Thermodesulfobacteriota</taxon>
        <taxon>Desulfomonilia</taxon>
        <taxon>Desulfomonilales</taxon>
        <taxon>Desulfomonilaceae</taxon>
        <taxon>Desulfomonile</taxon>
    </lineage>
</organism>
<dbReference type="InterPro" id="IPR012312">
    <property type="entry name" value="Hemerythrin-like"/>
</dbReference>
<evidence type="ECO:0000259" key="1">
    <source>
        <dbReference type="Pfam" id="PF01814"/>
    </source>
</evidence>
<evidence type="ECO:0000313" key="3">
    <source>
        <dbReference type="Proteomes" id="UP000006055"/>
    </source>
</evidence>
<dbReference type="STRING" id="706587.Desti_4496"/>
<protein>
    <submittedName>
        <fullName evidence="2">Hemerythrin HHE cation binding domain-containing protein</fullName>
    </submittedName>
</protein>
<gene>
    <name evidence="2" type="ordered locus">Desti_4496</name>
</gene>
<dbReference type="RefSeq" id="WP_014812241.1">
    <property type="nucleotide sequence ID" value="NC_018025.1"/>
</dbReference>
<dbReference type="Proteomes" id="UP000006055">
    <property type="component" value="Chromosome"/>
</dbReference>
<dbReference type="HOGENOM" id="CLU_079417_6_2_7"/>
<reference evidence="3" key="1">
    <citation type="submission" date="2012-06" db="EMBL/GenBank/DDBJ databases">
        <title>Complete sequence of chromosome of Desulfomonile tiedjei DSM 6799.</title>
        <authorList>
            <person name="Lucas S."/>
            <person name="Copeland A."/>
            <person name="Lapidus A."/>
            <person name="Glavina del Rio T."/>
            <person name="Dalin E."/>
            <person name="Tice H."/>
            <person name="Bruce D."/>
            <person name="Goodwin L."/>
            <person name="Pitluck S."/>
            <person name="Peters L."/>
            <person name="Ovchinnikova G."/>
            <person name="Zeytun A."/>
            <person name="Lu M."/>
            <person name="Kyrpides N."/>
            <person name="Mavromatis K."/>
            <person name="Ivanova N."/>
            <person name="Brettin T."/>
            <person name="Detter J.C."/>
            <person name="Han C."/>
            <person name="Larimer F."/>
            <person name="Land M."/>
            <person name="Hauser L."/>
            <person name="Markowitz V."/>
            <person name="Cheng J.-F."/>
            <person name="Hugenholtz P."/>
            <person name="Woyke T."/>
            <person name="Wu D."/>
            <person name="Spring S."/>
            <person name="Schroeder M."/>
            <person name="Brambilla E."/>
            <person name="Klenk H.-P."/>
            <person name="Eisen J.A."/>
        </authorList>
    </citation>
    <scope>NUCLEOTIDE SEQUENCE [LARGE SCALE GENOMIC DNA]</scope>
    <source>
        <strain evidence="3">ATCC 49306 / DSM 6799 / DCB-1</strain>
    </source>
</reference>
<dbReference type="Pfam" id="PF01814">
    <property type="entry name" value="Hemerythrin"/>
    <property type="match status" value="1"/>
</dbReference>
<accession>I4CC36</accession>
<dbReference type="Gene3D" id="1.20.120.520">
    <property type="entry name" value="nmb1532 protein domain like"/>
    <property type="match status" value="1"/>
</dbReference>
<name>I4CC36_DESTA</name>
<dbReference type="OrthoDB" id="5523420at2"/>
<dbReference type="AlphaFoldDB" id="I4CC36"/>
<sequence>MNGHLTRRDFFGATGIIGFSLYFSADTEAQTHRKTNKKAPAANDIFSVIKQDHSEFLKTLNRMEHASDPRTRGQEFTFLRQSLLPHAKAEEVILFSVIQNQNTRLKAEEEHYIMERIIIDMKNTQLVDERWPAKLSVLKDILDRHLREEENSIFKMVKDFVSKNQAAEMANRFVAMKQELQGAVQ</sequence>
<dbReference type="EMBL" id="CP003360">
    <property type="protein sequence ID" value="AFM27127.1"/>
    <property type="molecule type" value="Genomic_DNA"/>
</dbReference>
<keyword evidence="3" id="KW-1185">Reference proteome</keyword>
<feature type="domain" description="Hemerythrin-like" evidence="1">
    <location>
        <begin position="45"/>
        <end position="157"/>
    </location>
</feature>
<dbReference type="eggNOG" id="COG5592">
    <property type="taxonomic scope" value="Bacteria"/>
</dbReference>
<dbReference type="PANTHER" id="PTHR35585">
    <property type="entry name" value="HHE DOMAIN PROTEIN (AFU_ORTHOLOGUE AFUA_4G00730)"/>
    <property type="match status" value="1"/>
</dbReference>